<dbReference type="Gene3D" id="3.40.630.10">
    <property type="entry name" value="Zn peptidases"/>
    <property type="match status" value="1"/>
</dbReference>
<comment type="caution">
    <text evidence="1">The sequence shown here is derived from an EMBL/GenBank/DDBJ whole genome shotgun (WGS) entry which is preliminary data.</text>
</comment>
<organism evidence="1">
    <name type="scientific">bioreactor metagenome</name>
    <dbReference type="NCBI Taxonomy" id="1076179"/>
    <lineage>
        <taxon>unclassified sequences</taxon>
        <taxon>metagenomes</taxon>
        <taxon>ecological metagenomes</taxon>
    </lineage>
</organism>
<dbReference type="AlphaFoldDB" id="A0A645F0V1"/>
<accession>A0A645F0V1</accession>
<reference evidence="1" key="1">
    <citation type="submission" date="2019-08" db="EMBL/GenBank/DDBJ databases">
        <authorList>
            <person name="Kucharzyk K."/>
            <person name="Murdoch R.W."/>
            <person name="Higgins S."/>
            <person name="Loffler F."/>
        </authorList>
    </citation>
    <scope>NUCLEOTIDE SEQUENCE</scope>
</reference>
<dbReference type="SUPFAM" id="SSF53187">
    <property type="entry name" value="Zn-dependent exopeptidases"/>
    <property type="match status" value="1"/>
</dbReference>
<evidence type="ECO:0000313" key="1">
    <source>
        <dbReference type="EMBL" id="MPN07132.1"/>
    </source>
</evidence>
<proteinExistence type="predicted"/>
<dbReference type="PANTHER" id="PTHR37326">
    <property type="entry name" value="BLL3975 PROTEIN"/>
    <property type="match status" value="1"/>
</dbReference>
<dbReference type="PANTHER" id="PTHR37326:SF1">
    <property type="entry name" value="BLL3975 PROTEIN"/>
    <property type="match status" value="1"/>
</dbReference>
<gene>
    <name evidence="1" type="ORF">SDC9_154398</name>
</gene>
<dbReference type="EMBL" id="VSSQ01053093">
    <property type="protein sequence ID" value="MPN07132.1"/>
    <property type="molecule type" value="Genomic_DNA"/>
</dbReference>
<sequence>MHGGDIHEALIPFVLYSKAGSEEVARVSEEAASVLGVKYVVGSVSTTGTFGCAATMGVPGFLGEIGQCGLWSEEEVVQYMKGVKNVLKYLKVLPGEVEDLCPVVVLPKMIGLNAEQTGCWYPSVKIGDLVVKGQKLGEIRDYFANVLGEYFASQDATVLYVISSLAIMVGDPIIAIG</sequence>
<protein>
    <submittedName>
        <fullName evidence="1">Uncharacterized protein</fullName>
    </submittedName>
</protein>
<name>A0A645F0V1_9ZZZZ</name>
<dbReference type="InterPro" id="IPR053138">
    <property type="entry name" value="N-alpha-Ac-DABA_deacetylase"/>
</dbReference>